<feature type="non-terminal residue" evidence="2">
    <location>
        <position position="93"/>
    </location>
</feature>
<sequence>DKGLPGEGDREGLGAGEVEGAPVEPAAEGLEETRGVEQRRGRERPARAARQPPGEALREQGGPALHQDQRPLPGVLRLGGRGRLRRGDRRLPL</sequence>
<feature type="compositionally biased region" description="Low complexity" evidence="1">
    <location>
        <begin position="16"/>
        <end position="28"/>
    </location>
</feature>
<accession>A0A6J4PBC3</accession>
<gene>
    <name evidence="2" type="ORF">AVDCRST_MAG01-01-1646</name>
</gene>
<proteinExistence type="predicted"/>
<evidence type="ECO:0000313" key="2">
    <source>
        <dbReference type="EMBL" id="CAA9411509.1"/>
    </source>
</evidence>
<feature type="region of interest" description="Disordered" evidence="1">
    <location>
        <begin position="1"/>
        <end position="93"/>
    </location>
</feature>
<feature type="compositionally biased region" description="Basic residues" evidence="1">
    <location>
        <begin position="80"/>
        <end position="93"/>
    </location>
</feature>
<dbReference type="AlphaFoldDB" id="A0A6J4PBC3"/>
<feature type="compositionally biased region" description="Basic and acidic residues" evidence="1">
    <location>
        <begin position="31"/>
        <end position="46"/>
    </location>
</feature>
<protein>
    <submittedName>
        <fullName evidence="2">Toxin HigB</fullName>
    </submittedName>
</protein>
<feature type="compositionally biased region" description="Basic and acidic residues" evidence="1">
    <location>
        <begin position="1"/>
        <end position="12"/>
    </location>
</feature>
<evidence type="ECO:0000256" key="1">
    <source>
        <dbReference type="SAM" id="MobiDB-lite"/>
    </source>
</evidence>
<feature type="non-terminal residue" evidence="2">
    <location>
        <position position="1"/>
    </location>
</feature>
<name>A0A6J4PBC3_9ACTN</name>
<dbReference type="EMBL" id="CADCUW010000245">
    <property type="protein sequence ID" value="CAA9411509.1"/>
    <property type="molecule type" value="Genomic_DNA"/>
</dbReference>
<organism evidence="2">
    <name type="scientific">uncultured Rubrobacteraceae bacterium</name>
    <dbReference type="NCBI Taxonomy" id="349277"/>
    <lineage>
        <taxon>Bacteria</taxon>
        <taxon>Bacillati</taxon>
        <taxon>Actinomycetota</taxon>
        <taxon>Rubrobacteria</taxon>
        <taxon>Rubrobacterales</taxon>
        <taxon>Rubrobacteraceae</taxon>
        <taxon>environmental samples</taxon>
    </lineage>
</organism>
<reference evidence="2" key="1">
    <citation type="submission" date="2020-02" db="EMBL/GenBank/DDBJ databases">
        <authorList>
            <person name="Meier V. D."/>
        </authorList>
    </citation>
    <scope>NUCLEOTIDE SEQUENCE</scope>
    <source>
        <strain evidence="2">AVDCRST_MAG01</strain>
    </source>
</reference>